<protein>
    <recommendedName>
        <fullName evidence="1">HDOD domain-containing protein</fullName>
    </recommendedName>
</protein>
<dbReference type="PANTHER" id="PTHR33525">
    <property type="match status" value="1"/>
</dbReference>
<dbReference type="EMBL" id="BMXR01000011">
    <property type="protein sequence ID" value="GGX67581.1"/>
    <property type="molecule type" value="Genomic_DNA"/>
</dbReference>
<dbReference type="InterPro" id="IPR029016">
    <property type="entry name" value="GAF-like_dom_sf"/>
</dbReference>
<dbReference type="Gene3D" id="3.30.450.40">
    <property type="match status" value="1"/>
</dbReference>
<gene>
    <name evidence="2" type="ORF">GCM10007392_39020</name>
</gene>
<dbReference type="InterPro" id="IPR052340">
    <property type="entry name" value="RNase_Y/CdgJ"/>
</dbReference>
<dbReference type="Proteomes" id="UP000626148">
    <property type="component" value="Unassembled WGS sequence"/>
</dbReference>
<evidence type="ECO:0000259" key="1">
    <source>
        <dbReference type="PROSITE" id="PS51833"/>
    </source>
</evidence>
<evidence type="ECO:0000313" key="3">
    <source>
        <dbReference type="Proteomes" id="UP000626148"/>
    </source>
</evidence>
<dbReference type="Pfam" id="PF08668">
    <property type="entry name" value="HDOD"/>
    <property type="match status" value="1"/>
</dbReference>
<dbReference type="InterPro" id="IPR013976">
    <property type="entry name" value="HDOD"/>
</dbReference>
<reference evidence="2" key="1">
    <citation type="journal article" date="2014" name="Int. J. Syst. Evol. Microbiol.">
        <title>Complete genome sequence of Corynebacterium casei LMG S-19264T (=DSM 44701T), isolated from a smear-ripened cheese.</title>
        <authorList>
            <consortium name="US DOE Joint Genome Institute (JGI-PGF)"/>
            <person name="Walter F."/>
            <person name="Albersmeier A."/>
            <person name="Kalinowski J."/>
            <person name="Ruckert C."/>
        </authorList>
    </citation>
    <scope>NUCLEOTIDE SEQUENCE</scope>
    <source>
        <strain evidence="2">KCTC 22169</strain>
    </source>
</reference>
<dbReference type="AlphaFoldDB" id="A0A918KL37"/>
<dbReference type="SUPFAM" id="SSF109604">
    <property type="entry name" value="HD-domain/PDEase-like"/>
    <property type="match status" value="1"/>
</dbReference>
<dbReference type="Gene3D" id="1.10.3210.10">
    <property type="entry name" value="Hypothetical protein af1432"/>
    <property type="match status" value="1"/>
</dbReference>
<evidence type="ECO:0000313" key="2">
    <source>
        <dbReference type="EMBL" id="GGX67581.1"/>
    </source>
</evidence>
<comment type="caution">
    <text evidence="2">The sequence shown here is derived from an EMBL/GenBank/DDBJ whole genome shotgun (WGS) entry which is preliminary data.</text>
</comment>
<accession>A0A918KL37</accession>
<reference evidence="2" key="2">
    <citation type="submission" date="2020-09" db="EMBL/GenBank/DDBJ databases">
        <authorList>
            <person name="Sun Q."/>
            <person name="Kim S."/>
        </authorList>
    </citation>
    <scope>NUCLEOTIDE SEQUENCE</scope>
    <source>
        <strain evidence="2">KCTC 22169</strain>
    </source>
</reference>
<dbReference type="PROSITE" id="PS51833">
    <property type="entry name" value="HDOD"/>
    <property type="match status" value="1"/>
</dbReference>
<keyword evidence="3" id="KW-1185">Reference proteome</keyword>
<dbReference type="SUPFAM" id="SSF55781">
    <property type="entry name" value="GAF domain-like"/>
    <property type="match status" value="1"/>
</dbReference>
<name>A0A918KL37_9GAMM</name>
<dbReference type="RefSeq" id="WP_189611887.1">
    <property type="nucleotide sequence ID" value="NZ_BMXR01000011.1"/>
</dbReference>
<dbReference type="PANTHER" id="PTHR33525:SF3">
    <property type="entry name" value="RIBONUCLEASE Y"/>
    <property type="match status" value="1"/>
</dbReference>
<sequence length="470" mass="51746">MAEVRGLSAWMKVIGKLELPSLNSVVKAICDLSDDDDSSADDLTQIILRDADLTSQVLKVANSVHYNRSYTPIKTVSRAIVQIGYIDLRNIALASTLIDGFLGGKPKELLIQRLAMSFHAAVQARAIARRLNGNDHEEVFIAALLSNVAELALLATGRPAAEHFVMQRDERPQDEHSLALEHLGVGITTLNKALIKEWGLGDLVMKAAEGHTAPGGRVLAVNLGVSISQNIMKGMNHPDMRKLCQDVGQLTDQPVNQVRENILLMAEEASAVAATYGADRLLPALPDRDSIERADGAPEKTDYDFQRYMNRMSQMMMEGFDAADIMQLAVQAVYRGSGVARVCINLMSLKEKRMEPAYVAGEGAREWRATLKLDLNRLHKEETLHDFLRHQEPTWYSQQQSTGATGVLAGVARGGDSMLAPVRARDRLVGVFYADANGSALTARQFEEFQLAANQLNMYLRFYTQKSGKA</sequence>
<feature type="domain" description="HDOD" evidence="1">
    <location>
        <begin position="19"/>
        <end position="214"/>
    </location>
</feature>
<proteinExistence type="predicted"/>
<organism evidence="2 3">
    <name type="scientific">Saccharospirillum salsuginis</name>
    <dbReference type="NCBI Taxonomy" id="418750"/>
    <lineage>
        <taxon>Bacteria</taxon>
        <taxon>Pseudomonadati</taxon>
        <taxon>Pseudomonadota</taxon>
        <taxon>Gammaproteobacteria</taxon>
        <taxon>Oceanospirillales</taxon>
        <taxon>Saccharospirillaceae</taxon>
        <taxon>Saccharospirillum</taxon>
    </lineage>
</organism>